<keyword evidence="2" id="KW-1185">Reference proteome</keyword>
<gene>
    <name evidence="1" type="ORF">GCM10010269_15980</name>
</gene>
<proteinExistence type="predicted"/>
<dbReference type="AlphaFoldDB" id="A0A918FSM7"/>
<reference evidence="1" key="2">
    <citation type="submission" date="2020-09" db="EMBL/GenBank/DDBJ databases">
        <authorList>
            <person name="Sun Q."/>
            <person name="Ohkuma M."/>
        </authorList>
    </citation>
    <scope>NUCLEOTIDE SEQUENCE</scope>
    <source>
        <strain evidence="1">JCM 4386</strain>
    </source>
</reference>
<accession>A0A918FSM7</accession>
<dbReference type="EMBL" id="BMTL01000005">
    <property type="protein sequence ID" value="GGR77521.1"/>
    <property type="molecule type" value="Genomic_DNA"/>
</dbReference>
<organism evidence="1 2">
    <name type="scientific">Streptomyces humidus</name>
    <dbReference type="NCBI Taxonomy" id="52259"/>
    <lineage>
        <taxon>Bacteria</taxon>
        <taxon>Bacillati</taxon>
        <taxon>Actinomycetota</taxon>
        <taxon>Actinomycetes</taxon>
        <taxon>Kitasatosporales</taxon>
        <taxon>Streptomycetaceae</taxon>
        <taxon>Streptomyces</taxon>
    </lineage>
</organism>
<reference evidence="1" key="1">
    <citation type="journal article" date="2014" name="Int. J. Syst. Evol. Microbiol.">
        <title>Complete genome sequence of Corynebacterium casei LMG S-19264T (=DSM 44701T), isolated from a smear-ripened cheese.</title>
        <authorList>
            <consortium name="US DOE Joint Genome Institute (JGI-PGF)"/>
            <person name="Walter F."/>
            <person name="Albersmeier A."/>
            <person name="Kalinowski J."/>
            <person name="Ruckert C."/>
        </authorList>
    </citation>
    <scope>NUCLEOTIDE SEQUENCE</scope>
    <source>
        <strain evidence="1">JCM 4386</strain>
    </source>
</reference>
<name>A0A918FSM7_9ACTN</name>
<evidence type="ECO:0000313" key="1">
    <source>
        <dbReference type="EMBL" id="GGR77521.1"/>
    </source>
</evidence>
<protein>
    <submittedName>
        <fullName evidence="1">Uncharacterized protein</fullName>
    </submittedName>
</protein>
<evidence type="ECO:0000313" key="2">
    <source>
        <dbReference type="Proteomes" id="UP000606194"/>
    </source>
</evidence>
<dbReference type="Proteomes" id="UP000606194">
    <property type="component" value="Unassembled WGS sequence"/>
</dbReference>
<sequence length="56" mass="6739">MRSRIALICRRDTRTDLCQDCRAYVWNNDHDTASLRNDRGRLIDRESWGRHRGGRH</sequence>
<comment type="caution">
    <text evidence="1">The sequence shown here is derived from an EMBL/GenBank/DDBJ whole genome shotgun (WGS) entry which is preliminary data.</text>
</comment>